<comment type="caution">
    <text evidence="1">The sequence shown here is derived from an EMBL/GenBank/DDBJ whole genome shotgun (WGS) entry which is preliminary data.</text>
</comment>
<protein>
    <submittedName>
        <fullName evidence="1">Uncharacterized protein</fullName>
    </submittedName>
</protein>
<name>A0A8J4S107_9ROSI</name>
<keyword evidence="2" id="KW-1185">Reference proteome</keyword>
<dbReference type="Proteomes" id="UP000737018">
    <property type="component" value="Unassembled WGS sequence"/>
</dbReference>
<sequence>MKKLVPSGCILAFSLNSNVTEAFSKHFGSCRYVVDRHNLNATHEANRKKLAKVCSCIFDIGTVFVRTRFRIRCIFDFIGKCRDK</sequence>
<proteinExistence type="predicted"/>
<reference evidence="1" key="1">
    <citation type="submission" date="2020-03" db="EMBL/GenBank/DDBJ databases">
        <title>Castanea mollissima Vanexum genome sequencing.</title>
        <authorList>
            <person name="Staton M."/>
        </authorList>
    </citation>
    <scope>NUCLEOTIDE SEQUENCE</scope>
    <source>
        <tissue evidence="1">Leaf</tissue>
    </source>
</reference>
<accession>A0A8J4S107</accession>
<gene>
    <name evidence="1" type="ORF">CMV_000842</name>
</gene>
<dbReference type="AlphaFoldDB" id="A0A8J4S107"/>
<evidence type="ECO:0000313" key="1">
    <source>
        <dbReference type="EMBL" id="KAF3975932.1"/>
    </source>
</evidence>
<dbReference type="EMBL" id="JRKL02000048">
    <property type="protein sequence ID" value="KAF3975932.1"/>
    <property type="molecule type" value="Genomic_DNA"/>
</dbReference>
<evidence type="ECO:0000313" key="2">
    <source>
        <dbReference type="Proteomes" id="UP000737018"/>
    </source>
</evidence>
<organism evidence="1 2">
    <name type="scientific">Castanea mollissima</name>
    <name type="common">Chinese chestnut</name>
    <dbReference type="NCBI Taxonomy" id="60419"/>
    <lineage>
        <taxon>Eukaryota</taxon>
        <taxon>Viridiplantae</taxon>
        <taxon>Streptophyta</taxon>
        <taxon>Embryophyta</taxon>
        <taxon>Tracheophyta</taxon>
        <taxon>Spermatophyta</taxon>
        <taxon>Magnoliopsida</taxon>
        <taxon>eudicotyledons</taxon>
        <taxon>Gunneridae</taxon>
        <taxon>Pentapetalae</taxon>
        <taxon>rosids</taxon>
        <taxon>fabids</taxon>
        <taxon>Fagales</taxon>
        <taxon>Fagaceae</taxon>
        <taxon>Castanea</taxon>
    </lineage>
</organism>